<dbReference type="OrthoDB" id="2666928at2"/>
<keyword evidence="2" id="KW-0238">DNA-binding</keyword>
<dbReference type="GO" id="GO:0043565">
    <property type="term" value="F:sequence-specific DNA binding"/>
    <property type="evidence" value="ECO:0007669"/>
    <property type="project" value="InterPro"/>
</dbReference>
<evidence type="ECO:0000313" key="5">
    <source>
        <dbReference type="EMBL" id="SEW33461.1"/>
    </source>
</evidence>
<accession>A0A1I0QZX9</accession>
<gene>
    <name evidence="5" type="ORF">SAMN05421841_2407</name>
</gene>
<evidence type="ECO:0000313" key="6">
    <source>
        <dbReference type="Proteomes" id="UP000199469"/>
    </source>
</evidence>
<dbReference type="RefSeq" id="WP_062671480.1">
    <property type="nucleotide sequence ID" value="NZ_FOIU01000001.1"/>
</dbReference>
<dbReference type="PANTHER" id="PTHR43280">
    <property type="entry name" value="ARAC-FAMILY TRANSCRIPTIONAL REGULATOR"/>
    <property type="match status" value="1"/>
</dbReference>
<proteinExistence type="predicted"/>
<dbReference type="Pfam" id="PF12833">
    <property type="entry name" value="HTH_18"/>
    <property type="match status" value="1"/>
</dbReference>
<dbReference type="AlphaFoldDB" id="A0A1I0QZX9"/>
<dbReference type="Proteomes" id="UP000199469">
    <property type="component" value="Unassembled WGS sequence"/>
</dbReference>
<evidence type="ECO:0000256" key="3">
    <source>
        <dbReference type="ARBA" id="ARBA00023163"/>
    </source>
</evidence>
<dbReference type="Gene3D" id="1.10.10.60">
    <property type="entry name" value="Homeodomain-like"/>
    <property type="match status" value="1"/>
</dbReference>
<feature type="domain" description="HTH araC/xylS-type" evidence="4">
    <location>
        <begin position="180"/>
        <end position="278"/>
    </location>
</feature>
<keyword evidence="3" id="KW-0804">Transcription</keyword>
<dbReference type="PANTHER" id="PTHR43280:SF32">
    <property type="entry name" value="TRANSCRIPTIONAL REGULATORY PROTEIN"/>
    <property type="match status" value="1"/>
</dbReference>
<evidence type="ECO:0000256" key="1">
    <source>
        <dbReference type="ARBA" id="ARBA00023015"/>
    </source>
</evidence>
<dbReference type="InterPro" id="IPR020449">
    <property type="entry name" value="Tscrpt_reg_AraC-type_HTH"/>
</dbReference>
<dbReference type="EMBL" id="FOIU01000001">
    <property type="protein sequence ID" value="SEW33461.1"/>
    <property type="molecule type" value="Genomic_DNA"/>
</dbReference>
<evidence type="ECO:0000256" key="2">
    <source>
        <dbReference type="ARBA" id="ARBA00023125"/>
    </source>
</evidence>
<dbReference type="InterPro" id="IPR018060">
    <property type="entry name" value="HTH_AraC"/>
</dbReference>
<sequence>MYYNFFNKKRGSHCKLWINDENFGRDFYTNDKSNPLLTIAWNKNKDQSIEIDGVFYHFKRNTVICLMVNQTFHFEDASEIIAWQFNRDFYCIESHDKEVSCVGFLFYGTAQAMFIEVESEIERKLDLLLKICQEEFLDVDDIQEDMLRMLFKRLIILVTRLAKKQYVSHELPDHKLNIIREYNLLVEKNYKTEHSVKFYAEILNKSPKTLSNIFKIYGDITPSSIIQQRILLEAKRLLLYTSKSSKEIAYELGFEDISYFSNFFKRLSGLAPSSFKHKNLVKSN</sequence>
<keyword evidence="1" id="KW-0805">Transcription regulation</keyword>
<evidence type="ECO:0000259" key="4">
    <source>
        <dbReference type="PROSITE" id="PS01124"/>
    </source>
</evidence>
<keyword evidence="6" id="KW-1185">Reference proteome</keyword>
<dbReference type="SUPFAM" id="SSF46689">
    <property type="entry name" value="Homeodomain-like"/>
    <property type="match status" value="1"/>
</dbReference>
<dbReference type="GO" id="GO:0003700">
    <property type="term" value="F:DNA-binding transcription factor activity"/>
    <property type="evidence" value="ECO:0007669"/>
    <property type="project" value="InterPro"/>
</dbReference>
<dbReference type="PRINTS" id="PR00032">
    <property type="entry name" value="HTHARAC"/>
</dbReference>
<dbReference type="STRING" id="356305.SAMN05421841_2407"/>
<protein>
    <submittedName>
        <fullName evidence="5">Transcriptional regulator, AraC family</fullName>
    </submittedName>
</protein>
<organism evidence="5 6">
    <name type="scientific">Chryseobacterium wanjuense</name>
    <dbReference type="NCBI Taxonomy" id="356305"/>
    <lineage>
        <taxon>Bacteria</taxon>
        <taxon>Pseudomonadati</taxon>
        <taxon>Bacteroidota</taxon>
        <taxon>Flavobacteriia</taxon>
        <taxon>Flavobacteriales</taxon>
        <taxon>Weeksellaceae</taxon>
        <taxon>Chryseobacterium group</taxon>
        <taxon>Chryseobacterium</taxon>
    </lineage>
</organism>
<dbReference type="SMART" id="SM00342">
    <property type="entry name" value="HTH_ARAC"/>
    <property type="match status" value="1"/>
</dbReference>
<reference evidence="6" key="1">
    <citation type="submission" date="2016-10" db="EMBL/GenBank/DDBJ databases">
        <authorList>
            <person name="Varghese N."/>
            <person name="Submissions S."/>
        </authorList>
    </citation>
    <scope>NUCLEOTIDE SEQUENCE [LARGE SCALE GENOMIC DNA]</scope>
    <source>
        <strain evidence="6">DSM 17724</strain>
    </source>
</reference>
<dbReference type="PROSITE" id="PS01124">
    <property type="entry name" value="HTH_ARAC_FAMILY_2"/>
    <property type="match status" value="1"/>
</dbReference>
<name>A0A1I0QZX9_9FLAO</name>
<dbReference type="InterPro" id="IPR009057">
    <property type="entry name" value="Homeodomain-like_sf"/>
</dbReference>